<comment type="caution">
    <text evidence="2">The sequence shown here is derived from an EMBL/GenBank/DDBJ whole genome shotgun (WGS) entry which is preliminary data.</text>
</comment>
<keyword evidence="3" id="KW-1185">Reference proteome</keyword>
<gene>
    <name evidence="2" type="ORF">AVEN_3598_1</name>
</gene>
<evidence type="ECO:0000313" key="2">
    <source>
        <dbReference type="EMBL" id="GBM41975.1"/>
    </source>
</evidence>
<evidence type="ECO:0000256" key="1">
    <source>
        <dbReference type="SAM" id="MobiDB-lite"/>
    </source>
</evidence>
<dbReference type="AlphaFoldDB" id="A0A4Y2FNA6"/>
<sequence>MATLLDSSLFRVARCVLDFRLKAEVGTALIIIPTVSPEGATPFILPFSRRPFISAFWVRGRAAPAIRSHSLCFNALVRSQEKIGRFTHLPSTAGTTPLSHSPDQRPPELGSEIDVKFAAFGLLS</sequence>
<feature type="compositionally biased region" description="Polar residues" evidence="1">
    <location>
        <begin position="89"/>
        <end position="101"/>
    </location>
</feature>
<proteinExistence type="predicted"/>
<evidence type="ECO:0000313" key="3">
    <source>
        <dbReference type="Proteomes" id="UP000499080"/>
    </source>
</evidence>
<accession>A0A4Y2FNA6</accession>
<dbReference type="EMBL" id="BGPR01000981">
    <property type="protein sequence ID" value="GBM41975.1"/>
    <property type="molecule type" value="Genomic_DNA"/>
</dbReference>
<protein>
    <submittedName>
        <fullName evidence="2">Uncharacterized protein</fullName>
    </submittedName>
</protein>
<reference evidence="2 3" key="1">
    <citation type="journal article" date="2019" name="Sci. Rep.">
        <title>Orb-weaving spider Araneus ventricosus genome elucidates the spidroin gene catalogue.</title>
        <authorList>
            <person name="Kono N."/>
            <person name="Nakamura H."/>
            <person name="Ohtoshi R."/>
            <person name="Moran D.A.P."/>
            <person name="Shinohara A."/>
            <person name="Yoshida Y."/>
            <person name="Fujiwara M."/>
            <person name="Mori M."/>
            <person name="Tomita M."/>
            <person name="Arakawa K."/>
        </authorList>
    </citation>
    <scope>NUCLEOTIDE SEQUENCE [LARGE SCALE GENOMIC DNA]</scope>
</reference>
<dbReference type="Proteomes" id="UP000499080">
    <property type="component" value="Unassembled WGS sequence"/>
</dbReference>
<name>A0A4Y2FNA6_ARAVE</name>
<organism evidence="2 3">
    <name type="scientific">Araneus ventricosus</name>
    <name type="common">Orbweaver spider</name>
    <name type="synonym">Epeira ventricosa</name>
    <dbReference type="NCBI Taxonomy" id="182803"/>
    <lineage>
        <taxon>Eukaryota</taxon>
        <taxon>Metazoa</taxon>
        <taxon>Ecdysozoa</taxon>
        <taxon>Arthropoda</taxon>
        <taxon>Chelicerata</taxon>
        <taxon>Arachnida</taxon>
        <taxon>Araneae</taxon>
        <taxon>Araneomorphae</taxon>
        <taxon>Entelegynae</taxon>
        <taxon>Araneoidea</taxon>
        <taxon>Araneidae</taxon>
        <taxon>Araneus</taxon>
    </lineage>
</organism>
<feature type="region of interest" description="Disordered" evidence="1">
    <location>
        <begin position="89"/>
        <end position="109"/>
    </location>
</feature>